<dbReference type="InterPro" id="IPR050204">
    <property type="entry name" value="AraC_XylS_family_regulators"/>
</dbReference>
<dbReference type="PROSITE" id="PS01124">
    <property type="entry name" value="HTH_ARAC_FAMILY_2"/>
    <property type="match status" value="1"/>
</dbReference>
<dbReference type="PANTHER" id="PTHR46796">
    <property type="entry name" value="HTH-TYPE TRANSCRIPTIONAL ACTIVATOR RHAS-RELATED"/>
    <property type="match status" value="1"/>
</dbReference>
<evidence type="ECO:0000256" key="2">
    <source>
        <dbReference type="ARBA" id="ARBA00023125"/>
    </source>
</evidence>
<dbReference type="InterPro" id="IPR032783">
    <property type="entry name" value="AraC_lig"/>
</dbReference>
<dbReference type="Pfam" id="PF12833">
    <property type="entry name" value="HTH_18"/>
    <property type="match status" value="1"/>
</dbReference>
<dbReference type="EMBL" id="CP030840">
    <property type="protein sequence ID" value="AXC12452.1"/>
    <property type="molecule type" value="Genomic_DNA"/>
</dbReference>
<dbReference type="RefSeq" id="WP_201759232.1">
    <property type="nucleotide sequence ID" value="NZ_CP030840.1"/>
</dbReference>
<evidence type="ECO:0000256" key="1">
    <source>
        <dbReference type="ARBA" id="ARBA00023015"/>
    </source>
</evidence>
<evidence type="ECO:0000313" key="5">
    <source>
        <dbReference type="EMBL" id="AXC12452.1"/>
    </source>
</evidence>
<dbReference type="SUPFAM" id="SSF46689">
    <property type="entry name" value="Homeodomain-like"/>
    <property type="match status" value="2"/>
</dbReference>
<dbReference type="Proteomes" id="UP000253606">
    <property type="component" value="Chromosome"/>
</dbReference>
<evidence type="ECO:0000256" key="3">
    <source>
        <dbReference type="ARBA" id="ARBA00023163"/>
    </source>
</evidence>
<dbReference type="SMART" id="SM00342">
    <property type="entry name" value="HTH_ARAC"/>
    <property type="match status" value="1"/>
</dbReference>
<feature type="domain" description="HTH araC/xylS-type" evidence="4">
    <location>
        <begin position="217"/>
        <end position="315"/>
    </location>
</feature>
<proteinExistence type="predicted"/>
<reference evidence="5 6" key="1">
    <citation type="journal article" date="2018" name="Front. Microbiol.">
        <title>Hydrolytic Capabilities as a Key to Environmental Success: Chitinolytic and Cellulolytic Acidobacteria From Acidic Sub-arctic Soils and Boreal Peatlands.</title>
        <authorList>
            <person name="Belova S.E."/>
            <person name="Ravin N.V."/>
            <person name="Pankratov T.A."/>
            <person name="Rakitin A.L."/>
            <person name="Ivanova A.A."/>
            <person name="Beletsky A.V."/>
            <person name="Mardanov A.V."/>
            <person name="Sinninghe Damste J.S."/>
            <person name="Dedysh S.N."/>
        </authorList>
    </citation>
    <scope>NUCLEOTIDE SEQUENCE [LARGE SCALE GENOMIC DNA]</scope>
    <source>
        <strain evidence="5 6">SBC82</strain>
    </source>
</reference>
<evidence type="ECO:0000313" key="6">
    <source>
        <dbReference type="Proteomes" id="UP000253606"/>
    </source>
</evidence>
<dbReference type="InterPro" id="IPR018060">
    <property type="entry name" value="HTH_AraC"/>
</dbReference>
<dbReference type="AlphaFoldDB" id="A0A2Z5G037"/>
<protein>
    <submittedName>
        <fullName evidence="5">Transcriptional regulator, AraC family</fullName>
    </submittedName>
</protein>
<keyword evidence="6" id="KW-1185">Reference proteome</keyword>
<keyword evidence="3" id="KW-0804">Transcription</keyword>
<dbReference type="InterPro" id="IPR020449">
    <property type="entry name" value="Tscrpt_reg_AraC-type_HTH"/>
</dbReference>
<keyword evidence="1" id="KW-0805">Transcription regulation</keyword>
<dbReference type="GO" id="GO:0043565">
    <property type="term" value="F:sequence-specific DNA binding"/>
    <property type="evidence" value="ECO:0007669"/>
    <property type="project" value="InterPro"/>
</dbReference>
<gene>
    <name evidence="5" type="ORF">ACPOL_3157</name>
</gene>
<organism evidence="5 6">
    <name type="scientific">Acidisarcina polymorpha</name>
    <dbReference type="NCBI Taxonomy" id="2211140"/>
    <lineage>
        <taxon>Bacteria</taxon>
        <taxon>Pseudomonadati</taxon>
        <taxon>Acidobacteriota</taxon>
        <taxon>Terriglobia</taxon>
        <taxon>Terriglobales</taxon>
        <taxon>Acidobacteriaceae</taxon>
        <taxon>Acidisarcina</taxon>
    </lineage>
</organism>
<accession>A0A2Z5G037</accession>
<dbReference type="KEGG" id="abas:ACPOL_3157"/>
<dbReference type="InterPro" id="IPR009057">
    <property type="entry name" value="Homeodomain-like_sf"/>
</dbReference>
<keyword evidence="2" id="KW-0238">DNA-binding</keyword>
<evidence type="ECO:0000259" key="4">
    <source>
        <dbReference type="PROSITE" id="PS01124"/>
    </source>
</evidence>
<dbReference type="Gene3D" id="1.10.10.60">
    <property type="entry name" value="Homeodomain-like"/>
    <property type="match status" value="2"/>
</dbReference>
<dbReference type="Pfam" id="PF12852">
    <property type="entry name" value="Cupin_6"/>
    <property type="match status" value="1"/>
</dbReference>
<name>A0A2Z5G037_9BACT</name>
<sequence>MLPRSQYRRDRTIALMDPLSDVLSLLKPRAYVTGCLSAGNPWSLQLPAYEGIKCYAVVTGECWLSVSGVEQPVRLRAGNCLLLPHGRPFLIASDLALPPVDARTIIASIERYQGVLTVTPGDDFFLLGSHFALEGDARFLLEVLPTIVMLKDEAQQESVRWAVERMLREMRDFQPGGTLVAQQVAYTLLVEALRLHSADDARRGSGWLFALADPRMRTVLTLIHQSPAHGWTLEELARSVGMSRTAFAQNFRGSVGESPMAYIRRWRMTLAANRIQDKRESIASVAPSLGYQSESAFSAAFKRHWGRSPRQYHQEPTP</sequence>
<dbReference type="PANTHER" id="PTHR46796:SF7">
    <property type="entry name" value="ARAC FAMILY TRANSCRIPTIONAL REGULATOR"/>
    <property type="match status" value="1"/>
</dbReference>
<dbReference type="GO" id="GO:0003700">
    <property type="term" value="F:DNA-binding transcription factor activity"/>
    <property type="evidence" value="ECO:0007669"/>
    <property type="project" value="InterPro"/>
</dbReference>
<dbReference type="PRINTS" id="PR00032">
    <property type="entry name" value="HTHARAC"/>
</dbReference>